<dbReference type="Proteomes" id="UP000681720">
    <property type="component" value="Unassembled WGS sequence"/>
</dbReference>
<name>A0A8S3CAT2_9BILA</name>
<dbReference type="EMBL" id="CAJOBJ010164692">
    <property type="protein sequence ID" value="CAF4859810.1"/>
    <property type="molecule type" value="Genomic_DNA"/>
</dbReference>
<reference evidence="2" key="1">
    <citation type="submission" date="2021-02" db="EMBL/GenBank/DDBJ databases">
        <authorList>
            <person name="Nowell W R."/>
        </authorList>
    </citation>
    <scope>NUCLEOTIDE SEQUENCE</scope>
</reference>
<proteinExistence type="predicted"/>
<comment type="caution">
    <text evidence="2">The sequence shown here is derived from an EMBL/GenBank/DDBJ whole genome shotgun (WGS) entry which is preliminary data.</text>
</comment>
<feature type="non-terminal residue" evidence="2">
    <location>
        <position position="80"/>
    </location>
</feature>
<organism evidence="2 3">
    <name type="scientific">Rotaria magnacalcarata</name>
    <dbReference type="NCBI Taxonomy" id="392030"/>
    <lineage>
        <taxon>Eukaryota</taxon>
        <taxon>Metazoa</taxon>
        <taxon>Spiralia</taxon>
        <taxon>Gnathifera</taxon>
        <taxon>Rotifera</taxon>
        <taxon>Eurotatoria</taxon>
        <taxon>Bdelloidea</taxon>
        <taxon>Philodinida</taxon>
        <taxon>Philodinidae</taxon>
        <taxon>Rotaria</taxon>
    </lineage>
</organism>
<sequence length="80" mass="9139">IYKEKNDEQHSFVTNGSYDPYDMIDSRSQLGPPMYSEVRLVDSTPLRSVGGGSMSSSIPLHDTATLMRRHHPHDTYYDSY</sequence>
<evidence type="ECO:0000313" key="3">
    <source>
        <dbReference type="Proteomes" id="UP000681720"/>
    </source>
</evidence>
<accession>A0A8S3CAT2</accession>
<protein>
    <submittedName>
        <fullName evidence="2">Uncharacterized protein</fullName>
    </submittedName>
</protein>
<dbReference type="EMBL" id="CAJOBH010084585">
    <property type="protein sequence ID" value="CAF4533569.1"/>
    <property type="molecule type" value="Genomic_DNA"/>
</dbReference>
<evidence type="ECO:0000313" key="2">
    <source>
        <dbReference type="EMBL" id="CAF4859810.1"/>
    </source>
</evidence>
<dbReference type="Proteomes" id="UP000681967">
    <property type="component" value="Unassembled WGS sequence"/>
</dbReference>
<evidence type="ECO:0000313" key="1">
    <source>
        <dbReference type="EMBL" id="CAF4533569.1"/>
    </source>
</evidence>
<dbReference type="AlphaFoldDB" id="A0A8S3CAT2"/>
<feature type="non-terminal residue" evidence="2">
    <location>
        <position position="1"/>
    </location>
</feature>
<gene>
    <name evidence="1" type="ORF">BYL167_LOCUS37408</name>
    <name evidence="2" type="ORF">GIL414_LOCUS49824</name>
</gene>